<comment type="caution">
    <text evidence="2">The sequence shown here is derived from an EMBL/GenBank/DDBJ whole genome shotgun (WGS) entry which is preliminary data.</text>
</comment>
<gene>
    <name evidence="2" type="ORF">ACFQ4C_02305</name>
</gene>
<keyword evidence="3" id="KW-1185">Reference proteome</keyword>
<evidence type="ECO:0000259" key="1">
    <source>
        <dbReference type="Pfam" id="PF05272"/>
    </source>
</evidence>
<dbReference type="EMBL" id="JBHTLP010000002">
    <property type="protein sequence ID" value="MFD1139916.1"/>
    <property type="molecule type" value="Genomic_DNA"/>
</dbReference>
<sequence length="440" mass="50661">MSERSREASQALASIINYMQEDLPTKAPDKESGQVGSRFEQVERFLSQNYSFRYNTVKGQVEILDSEADHFVPTTDWIENSILRRVRQAGLKCDSATLRTILLSDFSPSYDPFQDYFSRLEAWDGQDHIQHLAETVQTTKPELWPVCLRKWLVASVGSLLEARVINHTVIVFSGKQGIGKTTWMEKLVPGNCKDYLYSGTVNPNNKDTMINMAECWLINLDELENLNKSEVGSLKEMITKSNIRIRRPYGHNNENLPRRASFVGSVNAAQFLTDTTGGRRFLCFEAVNIHHQHDVDMNQVYAQALALFRGGYQYWFNQAETAEIERNNEEYRAKSVEEELLLTYFKPCGKEEADMYLNATQVLEKMRERGSHINPSTNASRNLGMIMQKHGFLRMKKGGLYVYALRERKPIEIASDKHRATVNTNEYHMQIMMDLANRDR</sequence>
<dbReference type="Pfam" id="PF05272">
    <property type="entry name" value="VapE-like_dom"/>
    <property type="match status" value="1"/>
</dbReference>
<name>A0ABW3Q4C9_9BACT</name>
<feature type="domain" description="Virulence-associated protein E-like" evidence="1">
    <location>
        <begin position="122"/>
        <end position="332"/>
    </location>
</feature>
<protein>
    <submittedName>
        <fullName evidence="2">VapE domain-containing protein</fullName>
    </submittedName>
</protein>
<dbReference type="RefSeq" id="WP_265990128.1">
    <property type="nucleotide sequence ID" value="NZ_CP110973.1"/>
</dbReference>
<accession>A0ABW3Q4C9</accession>
<organism evidence="2 3">
    <name type="scientific">Larkinella insperata</name>
    <dbReference type="NCBI Taxonomy" id="332158"/>
    <lineage>
        <taxon>Bacteria</taxon>
        <taxon>Pseudomonadati</taxon>
        <taxon>Bacteroidota</taxon>
        <taxon>Cytophagia</taxon>
        <taxon>Cytophagales</taxon>
        <taxon>Spirosomataceae</taxon>
        <taxon>Larkinella</taxon>
    </lineage>
</organism>
<dbReference type="PANTHER" id="PTHR34985:SF1">
    <property type="entry name" value="SLR0554 PROTEIN"/>
    <property type="match status" value="1"/>
</dbReference>
<evidence type="ECO:0000313" key="2">
    <source>
        <dbReference type="EMBL" id="MFD1139916.1"/>
    </source>
</evidence>
<reference evidence="3" key="1">
    <citation type="journal article" date="2019" name="Int. J. Syst. Evol. Microbiol.">
        <title>The Global Catalogue of Microorganisms (GCM) 10K type strain sequencing project: providing services to taxonomists for standard genome sequencing and annotation.</title>
        <authorList>
            <consortium name="The Broad Institute Genomics Platform"/>
            <consortium name="The Broad Institute Genome Sequencing Center for Infectious Disease"/>
            <person name="Wu L."/>
            <person name="Ma J."/>
        </authorList>
    </citation>
    <scope>NUCLEOTIDE SEQUENCE [LARGE SCALE GENOMIC DNA]</scope>
    <source>
        <strain evidence="3">CCUG 55608</strain>
    </source>
</reference>
<dbReference type="PANTHER" id="PTHR34985">
    <property type="entry name" value="SLR0554 PROTEIN"/>
    <property type="match status" value="1"/>
</dbReference>
<evidence type="ECO:0000313" key="3">
    <source>
        <dbReference type="Proteomes" id="UP001597116"/>
    </source>
</evidence>
<dbReference type="Proteomes" id="UP001597116">
    <property type="component" value="Unassembled WGS sequence"/>
</dbReference>
<proteinExistence type="predicted"/>
<dbReference type="InterPro" id="IPR007936">
    <property type="entry name" value="VapE-like_dom"/>
</dbReference>